<proteinExistence type="predicted"/>
<evidence type="ECO:0000313" key="2">
    <source>
        <dbReference type="Proteomes" id="UP001230426"/>
    </source>
</evidence>
<dbReference type="Proteomes" id="UP001230426">
    <property type="component" value="Unassembled WGS sequence"/>
</dbReference>
<dbReference type="Gene3D" id="1.10.10.10">
    <property type="entry name" value="Winged helix-like DNA-binding domain superfamily/Winged helix DNA-binding domain"/>
    <property type="match status" value="1"/>
</dbReference>
<evidence type="ECO:0000313" key="1">
    <source>
        <dbReference type="EMBL" id="MDP9864360.1"/>
    </source>
</evidence>
<gene>
    <name evidence="1" type="ORF">J2S55_003626</name>
</gene>
<dbReference type="EMBL" id="JAUSRB010000002">
    <property type="protein sequence ID" value="MDP9864360.1"/>
    <property type="molecule type" value="Genomic_DNA"/>
</dbReference>
<reference evidence="1 2" key="1">
    <citation type="submission" date="2023-07" db="EMBL/GenBank/DDBJ databases">
        <title>Sequencing the genomes of 1000 actinobacteria strains.</title>
        <authorList>
            <person name="Klenk H.-P."/>
        </authorList>
    </citation>
    <scope>NUCLEOTIDE SEQUENCE [LARGE SCALE GENOMIC DNA]</scope>
    <source>
        <strain evidence="1 2">DSM 44109</strain>
    </source>
</reference>
<name>A0ABT9R550_9ACTN</name>
<protein>
    <recommendedName>
        <fullName evidence="3">MarR family transcriptional regulator</fullName>
    </recommendedName>
</protein>
<evidence type="ECO:0008006" key="3">
    <source>
        <dbReference type="Google" id="ProtNLM"/>
    </source>
</evidence>
<dbReference type="InterPro" id="IPR036388">
    <property type="entry name" value="WH-like_DNA-bd_sf"/>
</dbReference>
<dbReference type="InterPro" id="IPR036390">
    <property type="entry name" value="WH_DNA-bd_sf"/>
</dbReference>
<dbReference type="RefSeq" id="WP_306862082.1">
    <property type="nucleotide sequence ID" value="NZ_JAUSRB010000002.1"/>
</dbReference>
<dbReference type="SUPFAM" id="SSF46785">
    <property type="entry name" value="Winged helix' DNA-binding domain"/>
    <property type="match status" value="1"/>
</dbReference>
<comment type="caution">
    <text evidence="1">The sequence shown here is derived from an EMBL/GenBank/DDBJ whole genome shotgun (WGS) entry which is preliminary data.</text>
</comment>
<sequence length="142" mass="15452">MEVSEITSEQRPLGYWIKQLHVAIERSLDDLLGGEGLTRRHWQVMNVIAAEPRTPAELDAALGPFLSAAQPSLLPVAEELSERGWLTEGGPLALTEAGTRAHADLHDKVTAARVRVTEGVSAEEYRTTVDVLSRMTANLGGR</sequence>
<organism evidence="1 2">
    <name type="scientific">Streptosporangium brasiliense</name>
    <dbReference type="NCBI Taxonomy" id="47480"/>
    <lineage>
        <taxon>Bacteria</taxon>
        <taxon>Bacillati</taxon>
        <taxon>Actinomycetota</taxon>
        <taxon>Actinomycetes</taxon>
        <taxon>Streptosporangiales</taxon>
        <taxon>Streptosporangiaceae</taxon>
        <taxon>Streptosporangium</taxon>
    </lineage>
</organism>
<keyword evidence="2" id="KW-1185">Reference proteome</keyword>
<accession>A0ABT9R550</accession>